<dbReference type="PANTHER" id="PTHR45138">
    <property type="entry name" value="REGULATORY COMPONENTS OF SENSORY TRANSDUCTION SYSTEM"/>
    <property type="match status" value="1"/>
</dbReference>
<evidence type="ECO:0000313" key="4">
    <source>
        <dbReference type="Proteomes" id="UP001157353"/>
    </source>
</evidence>
<dbReference type="InterPro" id="IPR043128">
    <property type="entry name" value="Rev_trsase/Diguanyl_cyclase"/>
</dbReference>
<accession>A0ABQ6DW68</accession>
<evidence type="ECO:0000259" key="2">
    <source>
        <dbReference type="PROSITE" id="PS50887"/>
    </source>
</evidence>
<keyword evidence="4" id="KW-1185">Reference proteome</keyword>
<dbReference type="SUPFAM" id="SSF55073">
    <property type="entry name" value="Nucleotide cyclase"/>
    <property type="match status" value="1"/>
</dbReference>
<proteinExistence type="predicted"/>
<evidence type="ECO:0000313" key="3">
    <source>
        <dbReference type="EMBL" id="GLS89387.1"/>
    </source>
</evidence>
<dbReference type="PANTHER" id="PTHR45138:SF6">
    <property type="entry name" value="DIGUANYLATE CYCLASE DGCN"/>
    <property type="match status" value="1"/>
</dbReference>
<comment type="caution">
    <text evidence="3">The sequence shown here is derived from an EMBL/GenBank/DDBJ whole genome shotgun (WGS) entry which is preliminary data.</text>
</comment>
<dbReference type="RefSeq" id="WP_284202506.1">
    <property type="nucleotide sequence ID" value="NZ_BSPQ01000001.1"/>
</dbReference>
<gene>
    <name evidence="3" type="ORF">GCM10007916_04540</name>
</gene>
<feature type="domain" description="GGDEF" evidence="2">
    <location>
        <begin position="173"/>
        <end position="300"/>
    </location>
</feature>
<name>A0ABQ6DW68_9GAMM</name>
<dbReference type="EC" id="2.7.7.65" evidence="1"/>
<dbReference type="EMBL" id="BSPQ01000001">
    <property type="protein sequence ID" value="GLS89387.1"/>
    <property type="molecule type" value="Genomic_DNA"/>
</dbReference>
<sequence length="304" mass="34244">MKAKKDATLATYPINNKVVTFASNGLTLSSDTRATCLALLQENLDLKQLLTNFASIVARIIRPFNIRFQSAHGLFSLNNQEKYLCSNTYNLPLSSTSPRIGSITYQSNKPLMMSEGQLFVELHELLVPCLRHALKFAELNALVFKDHLTNVGNRAYYDESLQRAIEQSCRSQQSLSLMLFDIDDFKPINDNWGHLKGDQVLQHFAAILTKIIRVSDMVFRLGGDEFVLILQPGDQHSVDKVTERLLLEVGKTPFLTELGFSTSIGFAHWVLGQDANQLFATADKKLYTQKAHNMVLKKRNPQPS</sequence>
<dbReference type="Proteomes" id="UP001157353">
    <property type="component" value="Unassembled WGS sequence"/>
</dbReference>
<dbReference type="Pfam" id="PF00990">
    <property type="entry name" value="GGDEF"/>
    <property type="match status" value="1"/>
</dbReference>
<evidence type="ECO:0000256" key="1">
    <source>
        <dbReference type="ARBA" id="ARBA00012528"/>
    </source>
</evidence>
<dbReference type="InterPro" id="IPR050469">
    <property type="entry name" value="Diguanylate_Cyclase"/>
</dbReference>
<reference evidence="4" key="1">
    <citation type="journal article" date="2019" name="Int. J. Syst. Evol. Microbiol.">
        <title>The Global Catalogue of Microorganisms (GCM) 10K type strain sequencing project: providing services to taxonomists for standard genome sequencing and annotation.</title>
        <authorList>
            <consortium name="The Broad Institute Genomics Platform"/>
            <consortium name="The Broad Institute Genome Sequencing Center for Infectious Disease"/>
            <person name="Wu L."/>
            <person name="Ma J."/>
        </authorList>
    </citation>
    <scope>NUCLEOTIDE SEQUENCE [LARGE SCALE GENOMIC DNA]</scope>
    <source>
        <strain evidence="4">NBRC 103166</strain>
    </source>
</reference>
<organism evidence="3 4">
    <name type="scientific">Psychromonas marina</name>
    <dbReference type="NCBI Taxonomy" id="88364"/>
    <lineage>
        <taxon>Bacteria</taxon>
        <taxon>Pseudomonadati</taxon>
        <taxon>Pseudomonadota</taxon>
        <taxon>Gammaproteobacteria</taxon>
        <taxon>Alteromonadales</taxon>
        <taxon>Psychromonadaceae</taxon>
        <taxon>Psychromonas</taxon>
    </lineage>
</organism>
<dbReference type="PROSITE" id="PS50887">
    <property type="entry name" value="GGDEF"/>
    <property type="match status" value="1"/>
</dbReference>
<dbReference type="CDD" id="cd01949">
    <property type="entry name" value="GGDEF"/>
    <property type="match status" value="1"/>
</dbReference>
<dbReference type="InterPro" id="IPR000160">
    <property type="entry name" value="GGDEF_dom"/>
</dbReference>
<dbReference type="Gene3D" id="3.30.70.270">
    <property type="match status" value="1"/>
</dbReference>
<dbReference type="SMART" id="SM00267">
    <property type="entry name" value="GGDEF"/>
    <property type="match status" value="1"/>
</dbReference>
<protein>
    <recommendedName>
        <fullName evidence="1">diguanylate cyclase</fullName>
        <ecNumber evidence="1">2.7.7.65</ecNumber>
    </recommendedName>
</protein>
<dbReference type="NCBIfam" id="TIGR00254">
    <property type="entry name" value="GGDEF"/>
    <property type="match status" value="1"/>
</dbReference>
<dbReference type="InterPro" id="IPR029787">
    <property type="entry name" value="Nucleotide_cyclase"/>
</dbReference>